<dbReference type="EMBL" id="SMAF01000001">
    <property type="protein sequence ID" value="TCT01418.1"/>
    <property type="molecule type" value="Genomic_DNA"/>
</dbReference>
<keyword evidence="4" id="KW-1185">Reference proteome</keyword>
<dbReference type="AlphaFoldDB" id="A0A4S3KWD3"/>
<dbReference type="NCBIfam" id="TIGR00654">
    <property type="entry name" value="PhzF_family"/>
    <property type="match status" value="1"/>
</dbReference>
<dbReference type="GO" id="GO:0016853">
    <property type="term" value="F:isomerase activity"/>
    <property type="evidence" value="ECO:0007669"/>
    <property type="project" value="TreeGrafter"/>
</dbReference>
<name>A0A4S3KWD3_9GAMM</name>
<dbReference type="Gene3D" id="3.10.310.10">
    <property type="entry name" value="Diaminopimelate Epimerase, Chain A, domain 1"/>
    <property type="match status" value="2"/>
</dbReference>
<organism evidence="3 4">
    <name type="scientific">Pseudofulvimonas gallinarii</name>
    <dbReference type="NCBI Taxonomy" id="634155"/>
    <lineage>
        <taxon>Bacteria</taxon>
        <taxon>Pseudomonadati</taxon>
        <taxon>Pseudomonadota</taxon>
        <taxon>Gammaproteobacteria</taxon>
        <taxon>Lysobacterales</taxon>
        <taxon>Rhodanobacteraceae</taxon>
        <taxon>Pseudofulvimonas</taxon>
    </lineage>
</organism>
<feature type="active site" evidence="2">
    <location>
        <position position="47"/>
    </location>
</feature>
<evidence type="ECO:0000313" key="3">
    <source>
        <dbReference type="EMBL" id="TCT01418.1"/>
    </source>
</evidence>
<dbReference type="Proteomes" id="UP000294599">
    <property type="component" value="Unassembled WGS sequence"/>
</dbReference>
<dbReference type="GO" id="GO:0005737">
    <property type="term" value="C:cytoplasm"/>
    <property type="evidence" value="ECO:0007669"/>
    <property type="project" value="TreeGrafter"/>
</dbReference>
<proteinExistence type="inferred from homology"/>
<accession>A0A4S3KWD3</accession>
<comment type="caution">
    <text evidence="3">The sequence shown here is derived from an EMBL/GenBank/DDBJ whole genome shotgun (WGS) entry which is preliminary data.</text>
</comment>
<evidence type="ECO:0000256" key="2">
    <source>
        <dbReference type="PIRSR" id="PIRSR016184-1"/>
    </source>
</evidence>
<dbReference type="InterPro" id="IPR003719">
    <property type="entry name" value="Phenazine_PhzF-like"/>
</dbReference>
<reference evidence="3 4" key="1">
    <citation type="submission" date="2019-03" db="EMBL/GenBank/DDBJ databases">
        <title>Genomic Encyclopedia of Type Strains, Phase IV (KMG-IV): sequencing the most valuable type-strain genomes for metagenomic binning, comparative biology and taxonomic classification.</title>
        <authorList>
            <person name="Goeker M."/>
        </authorList>
    </citation>
    <scope>NUCLEOTIDE SEQUENCE [LARGE SCALE GENOMIC DNA]</scope>
    <source>
        <strain evidence="3 4">DSM 21944</strain>
    </source>
</reference>
<sequence>MSRVRYLQLDVFAARPGGGNPLGVVLGADDWTGEDMQCFAAWTDLVETTFLLPPATAEASYRLRIFTPTREIAFAGHPTIGSAHAALATGFVTAGDGRLVQECGAGLLPILVEGEGADRRLLVQSPGATVLRRGLDADPQLSAILADVRLGALAPAFIEGGRRWWLAELADEASVRGWHPNHAAIAALAHASDSLGLCVFARCDNSDYDLVVRAFPAGVGIVEDPASGAANGLIAAYVADSEPLGGLGRGYRVSQGREIGRDARILIRIEDGAIWVGGETQLVIDGYADWPLRDATAGRA</sequence>
<evidence type="ECO:0000313" key="4">
    <source>
        <dbReference type="Proteomes" id="UP000294599"/>
    </source>
</evidence>
<dbReference type="PANTHER" id="PTHR13774">
    <property type="entry name" value="PHENAZINE BIOSYNTHESIS PROTEIN"/>
    <property type="match status" value="1"/>
</dbReference>
<dbReference type="Pfam" id="PF02567">
    <property type="entry name" value="PhzC-PhzF"/>
    <property type="match status" value="1"/>
</dbReference>
<dbReference type="OrthoDB" id="9788221at2"/>
<dbReference type="PANTHER" id="PTHR13774:SF32">
    <property type="entry name" value="ANTISENSE-ENHANCING SEQUENCE 1"/>
    <property type="match status" value="1"/>
</dbReference>
<protein>
    <submittedName>
        <fullName evidence="3">PhzF family phenazine biosynthesis protein</fullName>
    </submittedName>
</protein>
<comment type="similarity">
    <text evidence="1">Belongs to the PhzF family.</text>
</comment>
<dbReference type="RefSeq" id="WP_123521333.1">
    <property type="nucleotide sequence ID" value="NZ_JBHLWF010000005.1"/>
</dbReference>
<evidence type="ECO:0000256" key="1">
    <source>
        <dbReference type="ARBA" id="ARBA00008270"/>
    </source>
</evidence>
<gene>
    <name evidence="3" type="ORF">EDC25_101288</name>
</gene>
<dbReference type="PIRSF" id="PIRSF016184">
    <property type="entry name" value="PhzC_PhzF"/>
    <property type="match status" value="1"/>
</dbReference>
<dbReference type="SUPFAM" id="SSF54506">
    <property type="entry name" value="Diaminopimelate epimerase-like"/>
    <property type="match status" value="1"/>
</dbReference>